<dbReference type="Proteomes" id="UP000683925">
    <property type="component" value="Unassembled WGS sequence"/>
</dbReference>
<dbReference type="SMART" id="SM00320">
    <property type="entry name" value="WD40"/>
    <property type="match status" value="4"/>
</dbReference>
<reference evidence="2" key="1">
    <citation type="submission" date="2021-01" db="EMBL/GenBank/DDBJ databases">
        <authorList>
            <consortium name="Genoscope - CEA"/>
            <person name="William W."/>
        </authorList>
    </citation>
    <scope>NUCLEOTIDE SEQUENCE</scope>
</reference>
<feature type="repeat" description="WD" evidence="1">
    <location>
        <begin position="232"/>
        <end position="263"/>
    </location>
</feature>
<evidence type="ECO:0000256" key="1">
    <source>
        <dbReference type="PROSITE-ProRule" id="PRU00221"/>
    </source>
</evidence>
<keyword evidence="3" id="KW-1185">Reference proteome</keyword>
<dbReference type="OrthoDB" id="583570at2759"/>
<dbReference type="InterPro" id="IPR001680">
    <property type="entry name" value="WD40_rpt"/>
</dbReference>
<dbReference type="EMBL" id="CAJJDP010000204">
    <property type="protein sequence ID" value="CAD8215033.1"/>
    <property type="molecule type" value="Genomic_DNA"/>
</dbReference>
<dbReference type="Pfam" id="PF00400">
    <property type="entry name" value="WD40"/>
    <property type="match status" value="3"/>
</dbReference>
<dbReference type="AlphaFoldDB" id="A0A8S1YMN9"/>
<evidence type="ECO:0000313" key="2">
    <source>
        <dbReference type="EMBL" id="CAD8215033.1"/>
    </source>
</evidence>
<evidence type="ECO:0000313" key="3">
    <source>
        <dbReference type="Proteomes" id="UP000683925"/>
    </source>
</evidence>
<dbReference type="GO" id="GO:0097361">
    <property type="term" value="C:cytosolic [4Fe-4S] assembly targeting complex"/>
    <property type="evidence" value="ECO:0007669"/>
    <property type="project" value="TreeGrafter"/>
</dbReference>
<dbReference type="PANTHER" id="PTHR19920:SF0">
    <property type="entry name" value="CYTOSOLIC IRON-SULFUR PROTEIN ASSEMBLY PROTEIN CIAO1-RELATED"/>
    <property type="match status" value="1"/>
</dbReference>
<accession>A0A8S1YMN9</accession>
<comment type="caution">
    <text evidence="2">The sequence shown here is derived from an EMBL/GenBank/DDBJ whole genome shotgun (WGS) entry which is preliminary data.</text>
</comment>
<dbReference type="GO" id="GO:0016226">
    <property type="term" value="P:iron-sulfur cluster assembly"/>
    <property type="evidence" value="ECO:0007669"/>
    <property type="project" value="TreeGrafter"/>
</dbReference>
<proteinExistence type="predicted"/>
<feature type="repeat" description="WD" evidence="1">
    <location>
        <begin position="277"/>
        <end position="308"/>
    </location>
</feature>
<dbReference type="PANTHER" id="PTHR19920">
    <property type="entry name" value="WD40 PROTEIN CIAO1"/>
    <property type="match status" value="1"/>
</dbReference>
<dbReference type="PROSITE" id="PS50082">
    <property type="entry name" value="WD_REPEATS_2"/>
    <property type="match status" value="2"/>
</dbReference>
<protein>
    <submittedName>
        <fullName evidence="2">Uncharacterized protein</fullName>
    </submittedName>
</protein>
<keyword evidence="1" id="KW-0853">WD repeat</keyword>
<gene>
    <name evidence="2" type="ORF">POCTA_138.1.T2000008</name>
</gene>
<organism evidence="2 3">
    <name type="scientific">Paramecium octaurelia</name>
    <dbReference type="NCBI Taxonomy" id="43137"/>
    <lineage>
        <taxon>Eukaryota</taxon>
        <taxon>Sar</taxon>
        <taxon>Alveolata</taxon>
        <taxon>Ciliophora</taxon>
        <taxon>Intramacronucleata</taxon>
        <taxon>Oligohymenophorea</taxon>
        <taxon>Peniculida</taxon>
        <taxon>Parameciidae</taxon>
        <taxon>Paramecium</taxon>
    </lineage>
</organism>
<sequence>MQIRCTQADHQNQQIIGVCIDITCQNQRPYCHFCLTLHVNHLPMLTPFNLLNEWIYQRIIRVNNAYNNIQELKVSLDNLMNQFYPYFNYNIHQISELGLSQIDRLIAGLCQIEDCEKVLFLQLKPLIEQVKSTINDILKKTKNQSNLKENINNQIQHNINQLNLEYSGPFQQLKQNIKPIKFELLKQYSIKQGERCNSVAFNKDCSIVAVGCESLIKIFEFKQGILQQTHILNQHKHGVSALYFMKKSNQFISGDYKGFILIWASNHVNQWICSQIVRQQNDIINCLILNNNEDIIISSSNDNTIKFWTKKNEWICQQTITDHKRWISQLSFNEKQNQIISCGWERLILVIEYSEQVKKWMVIQKIPVDCQGLRLCFINDNLFTFQPKKGNLIYVYEMNSLSKSFTKTKHITVNQGDDTYQYFPQQYIKSKQFLVSKHDKYINLIRKTDNDEFQVEYSIQFGSQALFGQMSDDGEYLITWDDLSKEIQIRRCIEE</sequence>
<name>A0A8S1YMN9_PAROT</name>